<evidence type="ECO:0000313" key="6">
    <source>
        <dbReference type="Proteomes" id="UP001287286"/>
    </source>
</evidence>
<feature type="region of interest" description="Disordered" evidence="1">
    <location>
        <begin position="337"/>
        <end position="380"/>
    </location>
</feature>
<evidence type="ECO:0000313" key="3">
    <source>
        <dbReference type="EMBL" id="KAK4087736.1"/>
    </source>
</evidence>
<feature type="region of interest" description="Disordered" evidence="1">
    <location>
        <begin position="466"/>
        <end position="492"/>
    </location>
</feature>
<proteinExistence type="predicted"/>
<dbReference type="EMBL" id="JAWRVI010000029">
    <property type="protein sequence ID" value="KAK4087736.1"/>
    <property type="molecule type" value="Genomic_DNA"/>
</dbReference>
<dbReference type="PANTHER" id="PTHR42031">
    <property type="entry name" value="KEY LIME PATHOGENICITY PROTEIN"/>
    <property type="match status" value="1"/>
</dbReference>
<feature type="compositionally biased region" description="Low complexity" evidence="1">
    <location>
        <begin position="353"/>
        <end position="365"/>
    </location>
</feature>
<dbReference type="InterPro" id="IPR057218">
    <property type="entry name" value="DUF7896"/>
</dbReference>
<sequence>MNQLSNSAIPVEEFQRALAQCEAEAAFYRQLLGNVDPAQPTTSLGHFAASGSSSKRSDAAVLAAAAIPRSRSNMGPSTMDTTVTQPPRSGSKWSGAAHRRRAYSQQHHPAQAMSRSTSNRSDQSISLQPHGAATSFGSSHSFPRSSPITRSLPSVQEHGGLTPDVGMDPEVYLANTGWVDDDMSYVASTGTNLSPDDIYDSFNDVSACPSMISAPSVSEPSQPLTRQNSSFDFAARDGTMMRLVSSQSHLADERCSQDSYTSFGNTLDPRVKASARDQDFFGVGTGFPEETKSIKTTLFPAADSTSMERSVSNASVTSTRSTSSNLERRCKEAMQRVRQNSSRNIIAPKPQVASGSGRAPASSAPSKKDGKVALQKTPYQRPKHPKVYCEQCNEHPDGFRGDHELRRHLNAKHKGVVKKFVCRDPATVGLRSNVQVLYPLADCRACASNKQYGAYYNAAAHLRRTHFKPKAPRGKNKSASDEKRGGKGGGDWPAMADLKMWYEEIYVASDGSGTPDDGADEIEEDALDALDAEDTSMGGYNGLDDGEHSLAADAVYGMTLAHPVDGQYPDATGALASTTGMPPAAQIGFLPYGPMYAMDGAASDYTATHSPFGSGVSPATTVTTAYFESSAAGMADYMWHMDDV</sequence>
<protein>
    <submittedName>
        <fullName evidence="4">Key lime pathogenicity protein</fullName>
    </submittedName>
</protein>
<evidence type="ECO:0000259" key="2">
    <source>
        <dbReference type="Pfam" id="PF25438"/>
    </source>
</evidence>
<reference evidence="3" key="2">
    <citation type="submission" date="2023-11" db="EMBL/GenBank/DDBJ databases">
        <authorList>
            <person name="Beijen E."/>
            <person name="Ohm R.A."/>
        </authorList>
    </citation>
    <scope>NUCLEOTIDE SEQUENCE</scope>
    <source>
        <strain evidence="3">CBS 150709</strain>
    </source>
</reference>
<evidence type="ECO:0000313" key="5">
    <source>
        <dbReference type="Proteomes" id="UP000078240"/>
    </source>
</evidence>
<dbReference type="PANTHER" id="PTHR42031:SF1">
    <property type="entry name" value="KEY LIME PATHOGENICITY PROTEIN"/>
    <property type="match status" value="1"/>
</dbReference>
<feature type="compositionally biased region" description="Polar residues" evidence="1">
    <location>
        <begin position="70"/>
        <end position="92"/>
    </location>
</feature>
<gene>
    <name evidence="3" type="ORF">Purlil1_7793</name>
    <name evidence="4" type="ORF">VFPBJ_04657</name>
</gene>
<dbReference type="EMBL" id="LSBH01000003">
    <property type="protein sequence ID" value="OAQ82073.1"/>
    <property type="molecule type" value="Genomic_DNA"/>
</dbReference>
<evidence type="ECO:0000313" key="4">
    <source>
        <dbReference type="EMBL" id="OAQ82073.1"/>
    </source>
</evidence>
<feature type="region of interest" description="Disordered" evidence="1">
    <location>
        <begin position="309"/>
        <end position="328"/>
    </location>
</feature>
<dbReference type="Proteomes" id="UP001287286">
    <property type="component" value="Unassembled WGS sequence"/>
</dbReference>
<dbReference type="Proteomes" id="UP000078240">
    <property type="component" value="Unassembled WGS sequence"/>
</dbReference>
<keyword evidence="6" id="KW-1185">Reference proteome</keyword>
<feature type="compositionally biased region" description="Polar residues" evidence="1">
    <location>
        <begin position="103"/>
        <end position="127"/>
    </location>
</feature>
<accession>A0A179GXQ0</accession>
<feature type="region of interest" description="Disordered" evidence="1">
    <location>
        <begin position="66"/>
        <end position="166"/>
    </location>
</feature>
<dbReference type="Pfam" id="PF25438">
    <property type="entry name" value="DUF7896"/>
    <property type="match status" value="1"/>
</dbReference>
<comment type="caution">
    <text evidence="4">The sequence shown here is derived from an EMBL/GenBank/DDBJ whole genome shotgun (WGS) entry which is preliminary data.</text>
</comment>
<feature type="compositionally biased region" description="Basic residues" evidence="1">
    <location>
        <begin position="466"/>
        <end position="476"/>
    </location>
</feature>
<feature type="compositionally biased region" description="Low complexity" evidence="1">
    <location>
        <begin position="135"/>
        <end position="147"/>
    </location>
</feature>
<name>A0A179GXQ0_PURLI</name>
<reference evidence="3 6" key="3">
    <citation type="journal article" date="2024" name="Microbiol. Resour. Announc.">
        <title>Genome annotations for the ascomycete fungi Trichoderma harzianum, Trichoderma aggressivum, and Purpureocillium lilacinum.</title>
        <authorList>
            <person name="Beijen E.P.W."/>
            <person name="Ohm R.A."/>
        </authorList>
    </citation>
    <scope>NUCLEOTIDE SEQUENCE [LARGE SCALE GENOMIC DNA]</scope>
    <source>
        <strain evidence="3 6">CBS 150709</strain>
    </source>
</reference>
<evidence type="ECO:0000256" key="1">
    <source>
        <dbReference type="SAM" id="MobiDB-lite"/>
    </source>
</evidence>
<dbReference type="AlphaFoldDB" id="A0A179GXQ0"/>
<feature type="domain" description="DUF7896" evidence="2">
    <location>
        <begin position="417"/>
        <end position="505"/>
    </location>
</feature>
<organism evidence="4 5">
    <name type="scientific">Purpureocillium lilacinum</name>
    <name type="common">Paecilomyces lilacinus</name>
    <dbReference type="NCBI Taxonomy" id="33203"/>
    <lineage>
        <taxon>Eukaryota</taxon>
        <taxon>Fungi</taxon>
        <taxon>Dikarya</taxon>
        <taxon>Ascomycota</taxon>
        <taxon>Pezizomycotina</taxon>
        <taxon>Sordariomycetes</taxon>
        <taxon>Hypocreomycetidae</taxon>
        <taxon>Hypocreales</taxon>
        <taxon>Ophiocordycipitaceae</taxon>
        <taxon>Purpureocillium</taxon>
    </lineage>
</organism>
<feature type="compositionally biased region" description="Polar residues" evidence="1">
    <location>
        <begin position="309"/>
        <end position="325"/>
    </location>
</feature>
<reference evidence="4 5" key="1">
    <citation type="submission" date="2016-01" db="EMBL/GenBank/DDBJ databases">
        <title>Biosynthesis of antibiotic leucinostatins and their inhibition on Phytophthora in bio-control Purpureocillium lilacinum.</title>
        <authorList>
            <person name="Wang G."/>
            <person name="Liu Z."/>
            <person name="Lin R."/>
            <person name="Li E."/>
            <person name="Mao Z."/>
            <person name="Ling J."/>
            <person name="Yin W."/>
            <person name="Xie B."/>
        </authorList>
    </citation>
    <scope>NUCLEOTIDE SEQUENCE [LARGE SCALE GENOMIC DNA]</scope>
    <source>
        <strain evidence="4">PLBJ-1</strain>
    </source>
</reference>